<accession>A0ABZ1CBX7</accession>
<evidence type="ECO:0000259" key="2">
    <source>
        <dbReference type="Pfam" id="PF07687"/>
    </source>
</evidence>
<dbReference type="InterPro" id="IPR036264">
    <property type="entry name" value="Bact_exopeptidase_dim_dom"/>
</dbReference>
<protein>
    <submittedName>
        <fullName evidence="3">Amidohydrolase</fullName>
    </submittedName>
</protein>
<dbReference type="PIRSF" id="PIRSF005962">
    <property type="entry name" value="Pept_M20D_amidohydro"/>
    <property type="match status" value="1"/>
</dbReference>
<dbReference type="NCBIfam" id="TIGR01891">
    <property type="entry name" value="amidohydrolases"/>
    <property type="match status" value="1"/>
</dbReference>
<dbReference type="SUPFAM" id="SSF55031">
    <property type="entry name" value="Bacterial exopeptidase dimerisation domain"/>
    <property type="match status" value="1"/>
</dbReference>
<dbReference type="Pfam" id="PF01546">
    <property type="entry name" value="Peptidase_M20"/>
    <property type="match status" value="1"/>
</dbReference>
<name>A0ABZ1CBX7_9BACT</name>
<proteinExistence type="predicted"/>
<dbReference type="PANTHER" id="PTHR11014">
    <property type="entry name" value="PEPTIDASE M20 FAMILY MEMBER"/>
    <property type="match status" value="1"/>
</dbReference>
<dbReference type="InterPro" id="IPR011650">
    <property type="entry name" value="Peptidase_M20_dimer"/>
</dbReference>
<dbReference type="Pfam" id="PF07687">
    <property type="entry name" value="M20_dimer"/>
    <property type="match status" value="1"/>
</dbReference>
<organism evidence="3 4">
    <name type="scientific">Actomonas aquatica</name>
    <dbReference type="NCBI Taxonomy" id="2866162"/>
    <lineage>
        <taxon>Bacteria</taxon>
        <taxon>Pseudomonadati</taxon>
        <taxon>Verrucomicrobiota</taxon>
        <taxon>Opitutia</taxon>
        <taxon>Opitutales</taxon>
        <taxon>Opitutaceae</taxon>
        <taxon>Actomonas</taxon>
    </lineage>
</organism>
<gene>
    <name evidence="3" type="ORF">K1X11_007200</name>
</gene>
<dbReference type="PANTHER" id="PTHR11014:SF63">
    <property type="entry name" value="METALLOPEPTIDASE, PUTATIVE (AFU_ORTHOLOGUE AFUA_6G09600)-RELATED"/>
    <property type="match status" value="1"/>
</dbReference>
<keyword evidence="4" id="KW-1185">Reference proteome</keyword>
<evidence type="ECO:0000313" key="3">
    <source>
        <dbReference type="EMBL" id="WRQ89189.1"/>
    </source>
</evidence>
<dbReference type="InterPro" id="IPR002933">
    <property type="entry name" value="Peptidase_M20"/>
</dbReference>
<dbReference type="EMBL" id="CP139781">
    <property type="protein sequence ID" value="WRQ89189.1"/>
    <property type="molecule type" value="Genomic_DNA"/>
</dbReference>
<keyword evidence="1" id="KW-0378">Hydrolase</keyword>
<reference evidence="3 4" key="1">
    <citation type="submission" date="2023-12" db="EMBL/GenBank/DDBJ databases">
        <title>Description of an unclassified Opitutus bacterium of Verrucomicrobiota.</title>
        <authorList>
            <person name="Zhang D.-F."/>
        </authorList>
    </citation>
    <scope>NUCLEOTIDE SEQUENCE [LARGE SCALE GENOMIC DNA]</scope>
    <source>
        <strain evidence="3 4">WL0086</strain>
    </source>
</reference>
<dbReference type="InterPro" id="IPR017439">
    <property type="entry name" value="Amidohydrolase"/>
</dbReference>
<evidence type="ECO:0000256" key="1">
    <source>
        <dbReference type="ARBA" id="ARBA00022801"/>
    </source>
</evidence>
<dbReference type="SUPFAM" id="SSF53187">
    <property type="entry name" value="Zn-dependent exopeptidases"/>
    <property type="match status" value="1"/>
</dbReference>
<dbReference type="Proteomes" id="UP000738431">
    <property type="component" value="Chromosome"/>
</dbReference>
<evidence type="ECO:0000313" key="4">
    <source>
        <dbReference type="Proteomes" id="UP000738431"/>
    </source>
</evidence>
<dbReference type="RefSeq" id="WP_221031056.1">
    <property type="nucleotide sequence ID" value="NZ_CP139781.1"/>
</dbReference>
<dbReference type="Gene3D" id="3.40.630.10">
    <property type="entry name" value="Zn peptidases"/>
    <property type="match status" value="1"/>
</dbReference>
<dbReference type="Gene3D" id="3.30.70.360">
    <property type="match status" value="1"/>
</dbReference>
<sequence length="392" mass="41821">MPVHPRLSELHSTHTAWRRDLHAHPEMLYDTVRTAGFVADKLREFGCDEVVTGVGRVGVVGVIHGQSRVSDRVVGLRADMDALPINEDTGAAHASLNPGVMHACGHDGHTTMLLAAAQVLAETRNFDGSAVLIFQPAEEGGGGGKAMCDDGLMERFGIQEVYGMHNMPTLPVGSFAIRPGPFFASADEWIIEVTGRGGHAAMPHLTIDPTVVASHLTLALQTIASRTVDPMLPVVVSVTSFRTASDAFNVIPPSVELRGTVRALSAEAREIALRRVTEIATHTAATFGATATCREYKLGYPVTTNHPLETQHALTAARAIAGNEQVNANAPAVLGAEDFAFMLNERPGAYILTGNGDTANLHHPAYDFDDAAIPHGASFWIELIEQRLPLGS</sequence>
<feature type="domain" description="Peptidase M20 dimerisation" evidence="2">
    <location>
        <begin position="189"/>
        <end position="284"/>
    </location>
</feature>